<comment type="similarity">
    <text evidence="3">Belongs to the RBT5 family.</text>
</comment>
<proteinExistence type="inferred from homology"/>
<keyword evidence="5" id="KW-0336">GPI-anchor</keyword>
<evidence type="ECO:0000259" key="10">
    <source>
        <dbReference type="Pfam" id="PF05730"/>
    </source>
</evidence>
<keyword evidence="12" id="KW-1185">Reference proteome</keyword>
<feature type="domain" description="CFEM" evidence="10">
    <location>
        <begin position="35"/>
        <end position="95"/>
    </location>
</feature>
<reference evidence="11" key="1">
    <citation type="journal article" date="2020" name="Stud. Mycol.">
        <title>101 Dothideomycetes genomes: a test case for predicting lifestyles and emergence of pathogens.</title>
        <authorList>
            <person name="Haridas S."/>
            <person name="Albert R."/>
            <person name="Binder M."/>
            <person name="Bloem J."/>
            <person name="Labutti K."/>
            <person name="Salamov A."/>
            <person name="Andreopoulos B."/>
            <person name="Baker S."/>
            <person name="Barry K."/>
            <person name="Bills G."/>
            <person name="Bluhm B."/>
            <person name="Cannon C."/>
            <person name="Castanera R."/>
            <person name="Culley D."/>
            <person name="Daum C."/>
            <person name="Ezra D."/>
            <person name="Gonzalez J."/>
            <person name="Henrissat B."/>
            <person name="Kuo A."/>
            <person name="Liang C."/>
            <person name="Lipzen A."/>
            <person name="Lutzoni F."/>
            <person name="Magnuson J."/>
            <person name="Mondo S."/>
            <person name="Nolan M."/>
            <person name="Ohm R."/>
            <person name="Pangilinan J."/>
            <person name="Park H.-J."/>
            <person name="Ramirez L."/>
            <person name="Alfaro M."/>
            <person name="Sun H."/>
            <person name="Tritt A."/>
            <person name="Yoshinaga Y."/>
            <person name="Zwiers L.-H."/>
            <person name="Turgeon B."/>
            <person name="Goodwin S."/>
            <person name="Spatafora J."/>
            <person name="Crous P."/>
            <person name="Grigoriev I."/>
        </authorList>
    </citation>
    <scope>NUCLEOTIDE SEQUENCE</scope>
    <source>
        <strain evidence="11">CBS 122681</strain>
    </source>
</reference>
<dbReference type="AlphaFoldDB" id="A0A6A6T414"/>
<dbReference type="InterPro" id="IPR008427">
    <property type="entry name" value="Extracellular_membr_CFEM_dom"/>
</dbReference>
<gene>
    <name evidence="11" type="ORF">K491DRAFT_717108</name>
</gene>
<dbReference type="GO" id="GO:0005576">
    <property type="term" value="C:extracellular region"/>
    <property type="evidence" value="ECO:0007669"/>
    <property type="project" value="UniProtKB-SubCell"/>
</dbReference>
<evidence type="ECO:0000256" key="6">
    <source>
        <dbReference type="ARBA" id="ARBA00022729"/>
    </source>
</evidence>
<sequence length="227" mass="23389">MPSLTSIVTTTLLTITTLIPTTTCFPQSDIFGPIEGLSQCAQTIIFTDIADSQCNPANFPCICDELVRLNVGAQISSTCTVDETAQYNSFVSSICPNNRQPTQPPSTSVNISTPIPPVSTPAPIPIITGVPTPNTTNVTIPVGPFVNTTITLVAPTETTAEILIPTTDVNGQPTTVTSHAVSPVQPTGPAEPGFSGAAGKVEVGFGYARTGLMAGGIGIMGLVFAEL</sequence>
<evidence type="ECO:0000313" key="12">
    <source>
        <dbReference type="Proteomes" id="UP000799324"/>
    </source>
</evidence>
<feature type="signal peptide" evidence="9">
    <location>
        <begin position="1"/>
        <end position="24"/>
    </location>
</feature>
<evidence type="ECO:0000256" key="5">
    <source>
        <dbReference type="ARBA" id="ARBA00022622"/>
    </source>
</evidence>
<feature type="chain" id="PRO_5025580814" description="CFEM domain-containing protein" evidence="9">
    <location>
        <begin position="25"/>
        <end position="227"/>
    </location>
</feature>
<evidence type="ECO:0000256" key="7">
    <source>
        <dbReference type="ARBA" id="ARBA00023157"/>
    </source>
</evidence>
<name>A0A6A6T414_9PLEO</name>
<evidence type="ECO:0000313" key="11">
    <source>
        <dbReference type="EMBL" id="KAF2654510.1"/>
    </source>
</evidence>
<evidence type="ECO:0000256" key="3">
    <source>
        <dbReference type="ARBA" id="ARBA00010031"/>
    </source>
</evidence>
<dbReference type="GO" id="GO:0098552">
    <property type="term" value="C:side of membrane"/>
    <property type="evidence" value="ECO:0007669"/>
    <property type="project" value="UniProtKB-KW"/>
</dbReference>
<protein>
    <recommendedName>
        <fullName evidence="10">CFEM domain-containing protein</fullName>
    </recommendedName>
</protein>
<organism evidence="11 12">
    <name type="scientific">Lophiostoma macrostomum CBS 122681</name>
    <dbReference type="NCBI Taxonomy" id="1314788"/>
    <lineage>
        <taxon>Eukaryota</taxon>
        <taxon>Fungi</taxon>
        <taxon>Dikarya</taxon>
        <taxon>Ascomycota</taxon>
        <taxon>Pezizomycotina</taxon>
        <taxon>Dothideomycetes</taxon>
        <taxon>Pleosporomycetidae</taxon>
        <taxon>Pleosporales</taxon>
        <taxon>Lophiostomataceae</taxon>
        <taxon>Lophiostoma</taxon>
    </lineage>
</organism>
<evidence type="ECO:0000256" key="4">
    <source>
        <dbReference type="ARBA" id="ARBA00022525"/>
    </source>
</evidence>
<keyword evidence="8" id="KW-0449">Lipoprotein</keyword>
<dbReference type="Proteomes" id="UP000799324">
    <property type="component" value="Unassembled WGS sequence"/>
</dbReference>
<keyword evidence="6 9" id="KW-0732">Signal</keyword>
<keyword evidence="5" id="KW-0472">Membrane</keyword>
<keyword evidence="5" id="KW-0325">Glycoprotein</keyword>
<keyword evidence="7" id="KW-1015">Disulfide bond</keyword>
<dbReference type="OrthoDB" id="3797419at2759"/>
<dbReference type="EMBL" id="MU004363">
    <property type="protein sequence ID" value="KAF2654510.1"/>
    <property type="molecule type" value="Genomic_DNA"/>
</dbReference>
<evidence type="ECO:0000256" key="8">
    <source>
        <dbReference type="ARBA" id="ARBA00023288"/>
    </source>
</evidence>
<evidence type="ECO:0000256" key="2">
    <source>
        <dbReference type="ARBA" id="ARBA00004613"/>
    </source>
</evidence>
<evidence type="ECO:0000256" key="9">
    <source>
        <dbReference type="SAM" id="SignalP"/>
    </source>
</evidence>
<comment type="subcellular location">
    <subcellularLocation>
        <location evidence="1">Membrane</location>
        <topology evidence="1">Lipid-anchor</topology>
        <topology evidence="1">GPI-anchor</topology>
    </subcellularLocation>
    <subcellularLocation>
        <location evidence="2">Secreted</location>
    </subcellularLocation>
</comment>
<dbReference type="Pfam" id="PF05730">
    <property type="entry name" value="CFEM"/>
    <property type="match status" value="1"/>
</dbReference>
<evidence type="ECO:0000256" key="1">
    <source>
        <dbReference type="ARBA" id="ARBA00004589"/>
    </source>
</evidence>
<accession>A0A6A6T414</accession>
<keyword evidence="4" id="KW-0964">Secreted</keyword>